<evidence type="ECO:0000313" key="1">
    <source>
        <dbReference type="EMBL" id="TFZ81979.1"/>
    </source>
</evidence>
<dbReference type="AlphaFoldDB" id="A0A4Z0F8A5"/>
<evidence type="ECO:0000313" key="2">
    <source>
        <dbReference type="Proteomes" id="UP000297890"/>
    </source>
</evidence>
<comment type="caution">
    <text evidence="1">The sequence shown here is derived from an EMBL/GenBank/DDBJ whole genome shotgun (WGS) entry which is preliminary data.</text>
</comment>
<gene>
    <name evidence="1" type="ORF">E4680_09985</name>
</gene>
<sequence length="60" mass="6649">MTSCDASFSLWRRQLGGMEMPDAKPPKTLEAENVKLKKMLIEAMLHIDVLKVVAPGIPDP</sequence>
<dbReference type="Pfam" id="PF01527">
    <property type="entry name" value="HTH_Tnp_1"/>
    <property type="match status" value="1"/>
</dbReference>
<dbReference type="GO" id="GO:0004803">
    <property type="term" value="F:transposase activity"/>
    <property type="evidence" value="ECO:0007669"/>
    <property type="project" value="InterPro"/>
</dbReference>
<protein>
    <recommendedName>
        <fullName evidence="3">Transposase</fullName>
    </recommendedName>
</protein>
<name>A0A4Z0F8A5_9GAMM</name>
<accession>A0A4Z0F8A5</accession>
<organism evidence="1 2">
    <name type="scientific">Candidatus Macondimonas diazotrophica</name>
    <dbReference type="NCBI Taxonomy" id="2305248"/>
    <lineage>
        <taxon>Bacteria</taxon>
        <taxon>Pseudomonadati</taxon>
        <taxon>Pseudomonadota</taxon>
        <taxon>Gammaproteobacteria</taxon>
        <taxon>Chromatiales</taxon>
        <taxon>Ectothiorhodospiraceae</taxon>
        <taxon>Candidatus Macondimonas</taxon>
    </lineage>
</organism>
<dbReference type="EMBL" id="SRIO01000013">
    <property type="protein sequence ID" value="TFZ81979.1"/>
    <property type="molecule type" value="Genomic_DNA"/>
</dbReference>
<dbReference type="GO" id="GO:0006313">
    <property type="term" value="P:DNA transposition"/>
    <property type="evidence" value="ECO:0007669"/>
    <property type="project" value="InterPro"/>
</dbReference>
<dbReference type="GO" id="GO:0003677">
    <property type="term" value="F:DNA binding"/>
    <property type="evidence" value="ECO:0007669"/>
    <property type="project" value="InterPro"/>
</dbReference>
<dbReference type="Proteomes" id="UP000297890">
    <property type="component" value="Unassembled WGS sequence"/>
</dbReference>
<dbReference type="InterPro" id="IPR002514">
    <property type="entry name" value="Transposase_8"/>
</dbReference>
<proteinExistence type="predicted"/>
<dbReference type="OrthoDB" id="9774685at2"/>
<evidence type="ECO:0008006" key="3">
    <source>
        <dbReference type="Google" id="ProtNLM"/>
    </source>
</evidence>
<dbReference type="RefSeq" id="WP_135282265.1">
    <property type="nucleotide sequence ID" value="NZ_SRIO01000013.1"/>
</dbReference>
<reference evidence="1 2" key="1">
    <citation type="journal article" date="2019" name="ISME J.">
        <title>Candidatus Macondimonas diazotrophica, a novel gammaproteobacterial genus dominating crude-oil-contaminated coastal sediments.</title>
        <authorList>
            <person name="Karthikeyan S."/>
            <person name="Konstantinidis K."/>
        </authorList>
    </citation>
    <scope>NUCLEOTIDE SEQUENCE [LARGE SCALE GENOMIC DNA]</scope>
    <source>
        <strain evidence="1 2">KTK01</strain>
    </source>
</reference>
<keyword evidence="2" id="KW-1185">Reference proteome</keyword>